<dbReference type="OrthoDB" id="7453209at2759"/>
<evidence type="ECO:0000313" key="3">
    <source>
        <dbReference type="RefSeq" id="XP_022817027.1"/>
    </source>
</evidence>
<evidence type="ECO:0000256" key="1">
    <source>
        <dbReference type="SAM" id="Phobius"/>
    </source>
</evidence>
<dbReference type="RefSeq" id="XP_022817027.1">
    <property type="nucleotide sequence ID" value="XM_022961259.1"/>
</dbReference>
<keyword evidence="2" id="KW-1185">Reference proteome</keyword>
<feature type="transmembrane region" description="Helical" evidence="1">
    <location>
        <begin position="106"/>
        <end position="127"/>
    </location>
</feature>
<keyword evidence="1" id="KW-0812">Transmembrane</keyword>
<accession>A0A9J7DVF7</accession>
<protein>
    <submittedName>
        <fullName evidence="3">Uncharacterized protein LOC111349918</fullName>
    </submittedName>
</protein>
<keyword evidence="1" id="KW-0472">Membrane</keyword>
<dbReference type="Proteomes" id="UP000301870">
    <property type="component" value="Chromosome 10"/>
</dbReference>
<dbReference type="GeneID" id="111349918"/>
<reference evidence="3" key="1">
    <citation type="submission" date="2025-08" db="UniProtKB">
        <authorList>
            <consortium name="RefSeq"/>
        </authorList>
    </citation>
    <scope>IDENTIFICATION</scope>
    <source>
        <strain evidence="3">Ishihara</strain>
        <tissue evidence="3">Whole body</tissue>
    </source>
</reference>
<proteinExistence type="predicted"/>
<dbReference type="AlphaFoldDB" id="A0A9J7DVF7"/>
<gene>
    <name evidence="3" type="primary">LOC111349918</name>
</gene>
<evidence type="ECO:0000313" key="2">
    <source>
        <dbReference type="Proteomes" id="UP000301870"/>
    </source>
</evidence>
<name>A0A9J7DVF7_SPOLT</name>
<dbReference type="KEGG" id="sliu:111349918"/>
<sequence length="249" mass="27213">MMDLKEIIKWFIPCFHILLLKKVKMCGRLTFICLFLLFILRPSYATGVNKLVSGDNNTKNAFNYNNLDNKLNQSDYFDVKMESEEKTYDTSVGRTFGRPLKKMMQALIPLAFQIGAASTWAVVAALVGVKTLLVALAILKLLLIAGAAKIGALFGQKAHGHSQGWEPPHQKEIHLHIHNGGHPEVHDEHISGWNRDGAATGTADKNINLVINPYAATAAAGPQTISTPYGNYVRVDSPSALSSLSSLST</sequence>
<keyword evidence="1" id="KW-1133">Transmembrane helix</keyword>
<feature type="transmembrane region" description="Helical" evidence="1">
    <location>
        <begin position="132"/>
        <end position="154"/>
    </location>
</feature>
<organism evidence="2 3">
    <name type="scientific">Spodoptera litura</name>
    <name type="common">Asian cotton leafworm</name>
    <dbReference type="NCBI Taxonomy" id="69820"/>
    <lineage>
        <taxon>Eukaryota</taxon>
        <taxon>Metazoa</taxon>
        <taxon>Ecdysozoa</taxon>
        <taxon>Arthropoda</taxon>
        <taxon>Hexapoda</taxon>
        <taxon>Insecta</taxon>
        <taxon>Pterygota</taxon>
        <taxon>Neoptera</taxon>
        <taxon>Endopterygota</taxon>
        <taxon>Lepidoptera</taxon>
        <taxon>Glossata</taxon>
        <taxon>Ditrysia</taxon>
        <taxon>Noctuoidea</taxon>
        <taxon>Noctuidae</taxon>
        <taxon>Amphipyrinae</taxon>
        <taxon>Spodoptera</taxon>
    </lineage>
</organism>